<sequence length="66" mass="7955">MTSEDKIYFCSAFFVVVPLLYFVIHNYFVRKRSRGRKYTSLDVIEYSVCVITFILLCFYFKYIANL</sequence>
<keyword evidence="1" id="KW-1133">Transmembrane helix</keyword>
<protein>
    <submittedName>
        <fullName evidence="2">Uncharacterized protein</fullName>
    </submittedName>
</protein>
<name>A0A1I0K2A4_9FIRM</name>
<reference evidence="2 3" key="1">
    <citation type="submission" date="2016-10" db="EMBL/GenBank/DDBJ databases">
        <authorList>
            <person name="Varghese N."/>
            <person name="Submissions S."/>
        </authorList>
    </citation>
    <scope>NUCLEOTIDE SEQUENCE [LARGE SCALE GENOMIC DNA]</scope>
    <source>
        <strain evidence="2 3">NLAE-zl-C196</strain>
    </source>
</reference>
<organism evidence="2 3">
    <name type="scientific">Enterocloster clostridioformis</name>
    <dbReference type="NCBI Taxonomy" id="1531"/>
    <lineage>
        <taxon>Bacteria</taxon>
        <taxon>Bacillati</taxon>
        <taxon>Bacillota</taxon>
        <taxon>Clostridia</taxon>
        <taxon>Lachnospirales</taxon>
        <taxon>Lachnospiraceae</taxon>
        <taxon>Enterocloster</taxon>
    </lineage>
</organism>
<accession>A0A1I0K2A4</accession>
<evidence type="ECO:0000256" key="1">
    <source>
        <dbReference type="SAM" id="Phobius"/>
    </source>
</evidence>
<feature type="transmembrane region" description="Helical" evidence="1">
    <location>
        <begin position="6"/>
        <end position="24"/>
    </location>
</feature>
<dbReference type="AlphaFoldDB" id="A0A1I0K2A4"/>
<keyword evidence="1" id="KW-0472">Membrane</keyword>
<gene>
    <name evidence="2" type="ORF">SAMN05216521_107925</name>
</gene>
<evidence type="ECO:0000313" key="3">
    <source>
        <dbReference type="Proteomes" id="UP000182121"/>
    </source>
</evidence>
<dbReference type="EMBL" id="FOIO01000079">
    <property type="protein sequence ID" value="SEU17094.1"/>
    <property type="molecule type" value="Genomic_DNA"/>
</dbReference>
<feature type="transmembrane region" description="Helical" evidence="1">
    <location>
        <begin position="44"/>
        <end position="64"/>
    </location>
</feature>
<dbReference type="Proteomes" id="UP000182121">
    <property type="component" value="Unassembled WGS sequence"/>
</dbReference>
<comment type="caution">
    <text evidence="2">The sequence shown here is derived from an EMBL/GenBank/DDBJ whole genome shotgun (WGS) entry which is preliminary data.</text>
</comment>
<keyword evidence="1" id="KW-0812">Transmembrane</keyword>
<proteinExistence type="predicted"/>
<evidence type="ECO:0000313" key="2">
    <source>
        <dbReference type="EMBL" id="SEU17094.1"/>
    </source>
</evidence>